<keyword evidence="2" id="KW-0614">Plasmid</keyword>
<name>A0A220SX66_9EURY</name>
<dbReference type="OrthoDB" id="350496at2157"/>
<accession>A0A220SX66</accession>
<reference evidence="2" key="1">
    <citation type="submission" date="2016-09" db="EMBL/GenBank/DDBJ databases">
        <title>A plasmid goes viral.</title>
        <authorList>
            <person name="Erdmann S."/>
            <person name="Tschitschko B."/>
            <person name="Cavicchioli R."/>
        </authorList>
    </citation>
    <scope>NUCLEOTIDE SEQUENCE</scope>
    <source>
        <strain evidence="2">HLS1</strain>
        <plasmid evidence="2">pR1SE2</plasmid>
    </source>
</reference>
<evidence type="ECO:0000256" key="1">
    <source>
        <dbReference type="SAM" id="MobiDB-lite"/>
    </source>
</evidence>
<dbReference type="EMBL" id="KX906370">
    <property type="protein sequence ID" value="ASK38211.1"/>
    <property type="molecule type" value="Genomic_DNA"/>
</dbReference>
<evidence type="ECO:0000313" key="2">
    <source>
        <dbReference type="EMBL" id="ASK38211.1"/>
    </source>
</evidence>
<feature type="region of interest" description="Disordered" evidence="1">
    <location>
        <begin position="79"/>
        <end position="98"/>
    </location>
</feature>
<dbReference type="AlphaFoldDB" id="A0A220SX66"/>
<feature type="compositionally biased region" description="Basic and acidic residues" evidence="1">
    <location>
        <begin position="89"/>
        <end position="98"/>
    </location>
</feature>
<geneLocation type="plasmid" evidence="2">
    <name>pR1SE2</name>
</geneLocation>
<sequence length="98" mass="10964">MAQSTGTPPTAAIPTDETCPDDATVRDRVWDATLCLLTARPIPFQAWRVRRRAGLGDSNDRTIRRTLTVMAEAGWLEHEPNSKWWHPGPKADERLDAA</sequence>
<protein>
    <submittedName>
        <fullName evidence="2">Uncharacterized protein</fullName>
    </submittedName>
</protein>
<dbReference type="RefSeq" id="WP_088901287.1">
    <property type="nucleotide sequence ID" value="NZ_JAJNEG010000019.1"/>
</dbReference>
<proteinExistence type="predicted"/>
<organism evidence="2">
    <name type="scientific">Halorubrum lacusprofundi</name>
    <dbReference type="NCBI Taxonomy" id="2247"/>
    <lineage>
        <taxon>Archaea</taxon>
        <taxon>Methanobacteriati</taxon>
        <taxon>Methanobacteriota</taxon>
        <taxon>Stenosarchaea group</taxon>
        <taxon>Halobacteria</taxon>
        <taxon>Halobacteriales</taxon>
        <taxon>Haloferacaceae</taxon>
        <taxon>Halorubrum</taxon>
    </lineage>
</organism>